<proteinExistence type="predicted"/>
<organism evidence="7">
    <name type="scientific">Norovirus GVI.1/Ca/JPN/2012/M49-1</name>
    <dbReference type="NCBI Taxonomy" id="1577715"/>
    <lineage>
        <taxon>Viruses</taxon>
        <taxon>Riboviria</taxon>
        <taxon>Orthornavirae</taxon>
        <taxon>Pisuviricota</taxon>
        <taxon>Pisoniviricetes</taxon>
        <taxon>Picornavirales</taxon>
        <taxon>Caliciviridae</taxon>
        <taxon>Norovirus</taxon>
        <taxon>Norovirus norwalkense</taxon>
        <taxon>Norwalk virus</taxon>
    </lineage>
</organism>
<evidence type="ECO:0000256" key="2">
    <source>
        <dbReference type="ARBA" id="ARBA00004328"/>
    </source>
</evidence>
<dbReference type="SMR" id="A0A0G4DBX9"/>
<dbReference type="SUPFAM" id="SSF88633">
    <property type="entry name" value="Positive stranded ssRNA viruses"/>
    <property type="match status" value="1"/>
</dbReference>
<dbReference type="GO" id="GO:0030430">
    <property type="term" value="C:host cell cytoplasm"/>
    <property type="evidence" value="ECO:0007669"/>
    <property type="project" value="UniProtKB-SubCell"/>
</dbReference>
<dbReference type="Pfam" id="PF00915">
    <property type="entry name" value="Calici_coat"/>
    <property type="match status" value="1"/>
</dbReference>
<dbReference type="Gene3D" id="2.40.510.10">
    <property type="entry name" value="Positive stranded ssRNA viruses"/>
    <property type="match status" value="1"/>
</dbReference>
<evidence type="ECO:0000313" key="7">
    <source>
        <dbReference type="EMBL" id="BAR88157.1"/>
    </source>
</evidence>
<dbReference type="InterPro" id="IPR033703">
    <property type="entry name" value="Rhv-like"/>
</dbReference>
<dbReference type="EMBL" id="LC011950">
    <property type="protein sequence ID" value="BAR88157.1"/>
    <property type="molecule type" value="Genomic_RNA"/>
</dbReference>
<comment type="subcellular location">
    <subcellularLocation>
        <location evidence="1">Host cytoplasm</location>
    </subcellularLocation>
    <subcellularLocation>
        <location evidence="2">Virion</location>
    </subcellularLocation>
</comment>
<evidence type="ECO:0000256" key="1">
    <source>
        <dbReference type="ARBA" id="ARBA00004192"/>
    </source>
</evidence>
<dbReference type="Gene3D" id="2.60.120.20">
    <property type="match status" value="1"/>
</dbReference>
<dbReference type="CDD" id="cd00205">
    <property type="entry name" value="rhv_like"/>
    <property type="match status" value="1"/>
</dbReference>
<name>A0A0G4DBX9_NORV</name>
<dbReference type="InterPro" id="IPR013643">
    <property type="entry name" value="Calicivirus_coat_C"/>
</dbReference>
<feature type="domain" description="Calicivirus coat protein C-terminal" evidence="6">
    <location>
        <begin position="338"/>
        <end position="575"/>
    </location>
</feature>
<evidence type="ECO:0000259" key="5">
    <source>
        <dbReference type="Pfam" id="PF00915"/>
    </source>
</evidence>
<protein>
    <submittedName>
        <fullName evidence="7">VP1</fullName>
    </submittedName>
</protein>
<dbReference type="Gene3D" id="2.40.30.120">
    <property type="entry name" value="Positive stranded ssRNA viruses"/>
    <property type="match status" value="1"/>
</dbReference>
<dbReference type="GO" id="GO:0044423">
    <property type="term" value="C:virion component"/>
    <property type="evidence" value="ECO:0007669"/>
    <property type="project" value="UniProtKB-KW"/>
</dbReference>
<accession>A0A0G4DBX9</accession>
<keyword evidence="4" id="KW-1035">Host cytoplasm</keyword>
<keyword evidence="3" id="KW-0946">Virion</keyword>
<feature type="domain" description="Calicivirus coat protein" evidence="5">
    <location>
        <begin position="10"/>
        <end position="279"/>
    </location>
</feature>
<evidence type="ECO:0000259" key="6">
    <source>
        <dbReference type="Pfam" id="PF08435"/>
    </source>
</evidence>
<dbReference type="InterPro" id="IPR029053">
    <property type="entry name" value="Viral_coat"/>
</dbReference>
<sequence>MKMASSDAASPSSDGAANLVPEINNEVMALEPVAGAQLAAPVADQFNAIDPWIRQNFVQAPEGEFTVSPRNAPGEILLNLELGPHLNPFLQHLAQMYNAYAGGMEVQVVLAGNAFTAGKIIFAAIPPHFPPERLSAAQATQFPHVIIDVRQLEPIVLPLPDVRHNLFHFNQQNDERMRLVAFLYTPLRANSGSGDDVFTVSCRVLTRPSPDFEFMFLVPPTVERKTVAFSLPQLTVGEMSNSRWPARITTMIADPHLPQVLRIQNGRCTLDGTLMGTTQLNPNDICRVRGYFSNSRPQVMCEGEDDALDQASLGAEPIRDQAPGLRTQARSTERWFAVTELNGQAYDPFGDQPAPLGVPDFEARIVGALVRLPGTNPTSNSRFEDAWIDTNNQTTYAPAAGMVAITTSDDSSSNYANDQVCEFLPLGVDITNSTPYNEFDLPSYGGSASSGNRNLAPTVAPTFPGEIVLLFGSNMPVQNRSAGTSNKEIRCLLPNEYIQHLYDTQAPSLSDVALVRYINPDTGRVLFEAKLHRDGFMTVNASATTVLPVDGHFRFDSWVNQFYALSPVGNASGRRGRNRRVD</sequence>
<dbReference type="Pfam" id="PF08435">
    <property type="entry name" value="Calici_coat_C"/>
    <property type="match status" value="1"/>
</dbReference>
<gene>
    <name evidence="7" type="primary">ORF2</name>
</gene>
<evidence type="ECO:0000256" key="3">
    <source>
        <dbReference type="ARBA" id="ARBA00022844"/>
    </source>
</evidence>
<reference evidence="7" key="1">
    <citation type="submission" date="2014-11" db="EMBL/GenBank/DDBJ databases">
        <title>Molecular characterization and pathogenicity of a novel feline norovirus.</title>
        <authorList>
            <person name="Takano T."/>
            <person name="Hohdatsu T."/>
        </authorList>
    </citation>
    <scope>NUCLEOTIDE SEQUENCE</scope>
    <source>
        <strain evidence="7">M49-1</strain>
    </source>
</reference>
<dbReference type="InterPro" id="IPR004005">
    <property type="entry name" value="Calicivirus_coat"/>
</dbReference>
<evidence type="ECO:0000256" key="4">
    <source>
        <dbReference type="ARBA" id="ARBA00023200"/>
    </source>
</evidence>